<dbReference type="Proteomes" id="UP000026960">
    <property type="component" value="Chromosome 4"/>
</dbReference>
<feature type="region of interest" description="Disordered" evidence="1">
    <location>
        <begin position="1"/>
        <end position="74"/>
    </location>
</feature>
<dbReference type="HOGENOM" id="CLU_188687_0_0_1"/>
<reference evidence="2" key="1">
    <citation type="journal article" date="2009" name="Rice">
        <title>De Novo Next Generation Sequencing of Plant Genomes.</title>
        <authorList>
            <person name="Rounsley S."/>
            <person name="Marri P.R."/>
            <person name="Yu Y."/>
            <person name="He R."/>
            <person name="Sisneros N."/>
            <person name="Goicoechea J.L."/>
            <person name="Lee S.J."/>
            <person name="Angelova A."/>
            <person name="Kudrna D."/>
            <person name="Luo M."/>
            <person name="Affourtit J."/>
            <person name="Desany B."/>
            <person name="Knight J."/>
            <person name="Niazi F."/>
            <person name="Egholm M."/>
            <person name="Wing R.A."/>
        </authorList>
    </citation>
    <scope>NUCLEOTIDE SEQUENCE [LARGE SCALE GENOMIC DNA]</scope>
    <source>
        <strain evidence="2">cv. IRGC 105608</strain>
    </source>
</reference>
<evidence type="ECO:0000256" key="1">
    <source>
        <dbReference type="SAM" id="MobiDB-lite"/>
    </source>
</evidence>
<accession>A0A0D3FVF4</accession>
<dbReference type="EnsemblPlants" id="OBART04G11360.1">
    <property type="protein sequence ID" value="OBART04G11360.1"/>
    <property type="gene ID" value="OBART04G11360"/>
</dbReference>
<organism evidence="2">
    <name type="scientific">Oryza barthii</name>
    <dbReference type="NCBI Taxonomy" id="65489"/>
    <lineage>
        <taxon>Eukaryota</taxon>
        <taxon>Viridiplantae</taxon>
        <taxon>Streptophyta</taxon>
        <taxon>Embryophyta</taxon>
        <taxon>Tracheophyta</taxon>
        <taxon>Spermatophyta</taxon>
        <taxon>Magnoliopsida</taxon>
        <taxon>Liliopsida</taxon>
        <taxon>Poales</taxon>
        <taxon>Poaceae</taxon>
        <taxon>BOP clade</taxon>
        <taxon>Oryzoideae</taxon>
        <taxon>Oryzeae</taxon>
        <taxon>Oryzinae</taxon>
        <taxon>Oryza</taxon>
    </lineage>
</organism>
<reference evidence="2" key="2">
    <citation type="submission" date="2015-03" db="UniProtKB">
        <authorList>
            <consortium name="EnsemblPlants"/>
        </authorList>
    </citation>
    <scope>IDENTIFICATION</scope>
</reference>
<sequence length="74" mass="7675">MPLLSEASHGVAGSGVGGRRGGRIRHQQQTGVAGSDVSICSRGRSALTAGMVQRQRRWAPSSASYHGSGGHHPR</sequence>
<protein>
    <submittedName>
        <fullName evidence="2">Uncharacterized protein</fullName>
    </submittedName>
</protein>
<dbReference type="Gramene" id="OBART04G11360.1">
    <property type="protein sequence ID" value="OBART04G11360.1"/>
    <property type="gene ID" value="OBART04G11360"/>
</dbReference>
<evidence type="ECO:0000313" key="2">
    <source>
        <dbReference type="EnsemblPlants" id="OBART04G11360.1"/>
    </source>
</evidence>
<proteinExistence type="predicted"/>
<dbReference type="PaxDb" id="65489-OBART04G11360.1"/>
<dbReference type="AlphaFoldDB" id="A0A0D3FVF4"/>
<name>A0A0D3FVF4_9ORYZ</name>
<evidence type="ECO:0000313" key="3">
    <source>
        <dbReference type="Proteomes" id="UP000026960"/>
    </source>
</evidence>
<keyword evidence="3" id="KW-1185">Reference proteome</keyword>